<evidence type="ECO:0000256" key="1">
    <source>
        <dbReference type="ARBA" id="ARBA00022679"/>
    </source>
</evidence>
<dbReference type="InterPro" id="IPR037171">
    <property type="entry name" value="NagB/RpiA_transferase-like"/>
</dbReference>
<evidence type="ECO:0000313" key="2">
    <source>
        <dbReference type="EMBL" id="MBI4921625.1"/>
    </source>
</evidence>
<comment type="caution">
    <text evidence="2">The sequence shown here is derived from an EMBL/GenBank/DDBJ whole genome shotgun (WGS) entry which is preliminary data.</text>
</comment>
<gene>
    <name evidence="2" type="ORF">HY834_07730</name>
</gene>
<evidence type="ECO:0000313" key="3">
    <source>
        <dbReference type="Proteomes" id="UP000782610"/>
    </source>
</evidence>
<name>A0A933L3H4_9HYPH</name>
<dbReference type="PANTHER" id="PTHR13707:SF60">
    <property type="entry name" value="ACETATE COA-TRANSFERASE SUBUNIT ALPHA"/>
    <property type="match status" value="1"/>
</dbReference>
<reference evidence="2" key="1">
    <citation type="submission" date="2020-07" db="EMBL/GenBank/DDBJ databases">
        <title>Huge and variable diversity of episymbiotic CPR bacteria and DPANN archaea in groundwater ecosystems.</title>
        <authorList>
            <person name="He C.Y."/>
            <person name="Keren R."/>
            <person name="Whittaker M."/>
            <person name="Farag I.F."/>
            <person name="Doudna J."/>
            <person name="Cate J.H.D."/>
            <person name="Banfield J.F."/>
        </authorList>
    </citation>
    <scope>NUCLEOTIDE SEQUENCE</scope>
    <source>
        <strain evidence="2">NC_groundwater_1586_Pr3_B-0.1um_66_15</strain>
    </source>
</reference>
<organism evidence="2 3">
    <name type="scientific">Devosia nanyangense</name>
    <dbReference type="NCBI Taxonomy" id="1228055"/>
    <lineage>
        <taxon>Bacteria</taxon>
        <taxon>Pseudomonadati</taxon>
        <taxon>Pseudomonadota</taxon>
        <taxon>Alphaproteobacteria</taxon>
        <taxon>Hyphomicrobiales</taxon>
        <taxon>Devosiaceae</taxon>
        <taxon>Devosia</taxon>
    </lineage>
</organism>
<dbReference type="SMART" id="SM00882">
    <property type="entry name" value="CoA_trans"/>
    <property type="match status" value="1"/>
</dbReference>
<dbReference type="Pfam" id="PF01144">
    <property type="entry name" value="CoA_trans"/>
    <property type="match status" value="1"/>
</dbReference>
<dbReference type="AlphaFoldDB" id="A0A933L3H4"/>
<dbReference type="Proteomes" id="UP000782610">
    <property type="component" value="Unassembled WGS sequence"/>
</dbReference>
<dbReference type="SUPFAM" id="SSF100950">
    <property type="entry name" value="NagB/RpiA/CoA transferase-like"/>
    <property type="match status" value="1"/>
</dbReference>
<dbReference type="Gene3D" id="3.40.1080.10">
    <property type="entry name" value="Glutaconate Coenzyme A-transferase"/>
    <property type="match status" value="1"/>
</dbReference>
<dbReference type="Gene3D" id="3.30.30.40">
    <property type="match status" value="1"/>
</dbReference>
<dbReference type="EMBL" id="JACRAF010000022">
    <property type="protein sequence ID" value="MBI4921625.1"/>
    <property type="molecule type" value="Genomic_DNA"/>
</dbReference>
<sequence>MNKELDLAAAVATIRSGMTIGIGGWGPRRKPMALIREILRSDLKDLTIVAYGGPEIGMLCAAGKVRKLVYGFVSLDLIPLEPYFRKTREAGAVEVSELDEGLLLLGLQAAGRKLPFIATRIGLGTDVLTHNPHLRTIRSPYDDGETLLAMPAIPLDVALIHVNRADRRGNTQTDGPDPYFDALFARAAERTIVTTEEICDRLDRTHPDKAKQNLFERYLVSGVVHAPLGAHPTTAHDAYGWDMPHLKAYAASAAEADGWARYMADYVAGGEAAYIDKVGGARAVASLPIPTF</sequence>
<protein>
    <submittedName>
        <fullName evidence="2">CoA transferase subunit A</fullName>
    </submittedName>
</protein>
<keyword evidence="1 2" id="KW-0808">Transferase</keyword>
<proteinExistence type="predicted"/>
<accession>A0A933L3H4</accession>
<dbReference type="GO" id="GO:0008410">
    <property type="term" value="F:CoA-transferase activity"/>
    <property type="evidence" value="ECO:0007669"/>
    <property type="project" value="InterPro"/>
</dbReference>
<dbReference type="PANTHER" id="PTHR13707">
    <property type="entry name" value="KETOACID-COENZYME A TRANSFERASE"/>
    <property type="match status" value="1"/>
</dbReference>
<dbReference type="InterPro" id="IPR004165">
    <property type="entry name" value="CoA_trans_fam_I"/>
</dbReference>